<organism evidence="2">
    <name type="scientific">marine sediment metagenome</name>
    <dbReference type="NCBI Taxonomy" id="412755"/>
    <lineage>
        <taxon>unclassified sequences</taxon>
        <taxon>metagenomes</taxon>
        <taxon>ecological metagenomes</taxon>
    </lineage>
</organism>
<proteinExistence type="predicted"/>
<feature type="region of interest" description="Disordered" evidence="1">
    <location>
        <begin position="96"/>
        <end position="117"/>
    </location>
</feature>
<dbReference type="AlphaFoldDB" id="A0A0F9NWD0"/>
<accession>A0A0F9NWD0</accession>
<evidence type="ECO:0000256" key="1">
    <source>
        <dbReference type="SAM" id="MobiDB-lite"/>
    </source>
</evidence>
<reference evidence="2" key="1">
    <citation type="journal article" date="2015" name="Nature">
        <title>Complex archaea that bridge the gap between prokaryotes and eukaryotes.</title>
        <authorList>
            <person name="Spang A."/>
            <person name="Saw J.H."/>
            <person name="Jorgensen S.L."/>
            <person name="Zaremba-Niedzwiedzka K."/>
            <person name="Martijn J."/>
            <person name="Lind A.E."/>
            <person name="van Eijk R."/>
            <person name="Schleper C."/>
            <person name="Guy L."/>
            <person name="Ettema T.J."/>
        </authorList>
    </citation>
    <scope>NUCLEOTIDE SEQUENCE</scope>
</reference>
<gene>
    <name evidence="2" type="ORF">LCGC14_1210920</name>
</gene>
<comment type="caution">
    <text evidence="2">The sequence shown here is derived from an EMBL/GenBank/DDBJ whole genome shotgun (WGS) entry which is preliminary data.</text>
</comment>
<sequence>MKIRNFVIPVLLLGFIVSLFLATNLAALNKTQEPQEQPVRIPTEVKSVFEEGIITREARLDIPFTITDHFYLPAQENMHSIFLFKVKNADLGFSPIAPAPAPPEEKEEKEAPPEAEVVPTKLQCNSHIFLQVNRLEKNTPGELVSEIYIPVNFQAESSSFEPDKEELYTTAYPFPPGNYILSMAIASQNLEKIGTQYFEFSLPDPLSSLDGLDTTPIFFVKNIKRMSSPETRAEVHKDFFAYSVLQIEANIERIFSPTDNFEVFFYILGTQSSETGKYDIEVDFEVFKGEELVIHFKPGKYEIPLVPQPLHLKQTLVITSEEGERTETRNLEPGKYTLSLKISDKISGKSETKTIDFEVK</sequence>
<feature type="compositionally biased region" description="Basic and acidic residues" evidence="1">
    <location>
        <begin position="103"/>
        <end position="112"/>
    </location>
</feature>
<name>A0A0F9NWD0_9ZZZZ</name>
<evidence type="ECO:0000313" key="2">
    <source>
        <dbReference type="EMBL" id="KKM93185.1"/>
    </source>
</evidence>
<dbReference type="EMBL" id="LAZR01006300">
    <property type="protein sequence ID" value="KKM93185.1"/>
    <property type="molecule type" value="Genomic_DNA"/>
</dbReference>
<protein>
    <submittedName>
        <fullName evidence="2">Uncharacterized protein</fullName>
    </submittedName>
</protein>